<keyword evidence="3" id="KW-1185">Reference proteome</keyword>
<dbReference type="Proteomes" id="UP000283210">
    <property type="component" value="Chromosome 19"/>
</dbReference>
<evidence type="ECO:0000256" key="1">
    <source>
        <dbReference type="SAM" id="MobiDB-lite"/>
    </source>
</evidence>
<feature type="compositionally biased region" description="Basic residues" evidence="1">
    <location>
        <begin position="14"/>
        <end position="24"/>
    </location>
</feature>
<feature type="region of interest" description="Disordered" evidence="1">
    <location>
        <begin position="1"/>
        <end position="105"/>
    </location>
</feature>
<gene>
    <name evidence="2" type="ORF">OJAV_G00194140</name>
</gene>
<reference evidence="2 3" key="1">
    <citation type="submission" date="2018-11" db="EMBL/GenBank/DDBJ databases">
        <authorList>
            <person name="Lopez-Roques C."/>
            <person name="Donnadieu C."/>
            <person name="Bouchez O."/>
            <person name="Klopp C."/>
            <person name="Cabau C."/>
            <person name="Zahm M."/>
        </authorList>
    </citation>
    <scope>NUCLEOTIDE SEQUENCE [LARGE SCALE GENOMIC DNA]</scope>
    <source>
        <strain evidence="2">RS831</strain>
        <tissue evidence="2">Whole body</tissue>
    </source>
</reference>
<reference evidence="2 3" key="2">
    <citation type="submission" date="2019-01" db="EMBL/GenBank/DDBJ databases">
        <title>A chromosome length genome reference of the Java medaka (oryzias javanicus).</title>
        <authorList>
            <person name="Herpin A."/>
            <person name="Takehana Y."/>
            <person name="Naruse K."/>
            <person name="Ansai S."/>
            <person name="Kawaguchi M."/>
        </authorList>
    </citation>
    <scope>NUCLEOTIDE SEQUENCE [LARGE SCALE GENOMIC DNA]</scope>
    <source>
        <strain evidence="2">RS831</strain>
        <tissue evidence="2">Whole body</tissue>
    </source>
</reference>
<evidence type="ECO:0000313" key="3">
    <source>
        <dbReference type="Proteomes" id="UP000283210"/>
    </source>
</evidence>
<proteinExistence type="predicted"/>
<dbReference type="AlphaFoldDB" id="A0A437CB52"/>
<organism evidence="2 3">
    <name type="scientific">Oryzias javanicus</name>
    <name type="common">Javanese ricefish</name>
    <name type="synonym">Aplocheilus javanicus</name>
    <dbReference type="NCBI Taxonomy" id="123683"/>
    <lineage>
        <taxon>Eukaryota</taxon>
        <taxon>Metazoa</taxon>
        <taxon>Chordata</taxon>
        <taxon>Craniata</taxon>
        <taxon>Vertebrata</taxon>
        <taxon>Euteleostomi</taxon>
        <taxon>Actinopterygii</taxon>
        <taxon>Neopterygii</taxon>
        <taxon>Teleostei</taxon>
        <taxon>Neoteleostei</taxon>
        <taxon>Acanthomorphata</taxon>
        <taxon>Ovalentaria</taxon>
        <taxon>Atherinomorphae</taxon>
        <taxon>Beloniformes</taxon>
        <taxon>Adrianichthyidae</taxon>
        <taxon>Oryziinae</taxon>
        <taxon>Oryzias</taxon>
    </lineage>
</organism>
<accession>A0A437CB52</accession>
<protein>
    <submittedName>
        <fullName evidence="2">Uncharacterized protein</fullName>
    </submittedName>
</protein>
<feature type="compositionally biased region" description="Pro residues" evidence="1">
    <location>
        <begin position="45"/>
        <end position="58"/>
    </location>
</feature>
<name>A0A437CB52_ORYJA</name>
<sequence>MCQCSPNPEDHNNGRKRGQKRRRRQDSSSDSSSESSSDSEEEPGPSRPRPSAAAPPPARLWVRLDSSSDSSSDSEEETPLLRMRRLAAAARPSDVLPPAPQEPPSVSERLLLLAAEARMLVDSFTVAETQTSLKNQIIFMKKKNTNTERLQKSCRNTNFLKQIRSFS</sequence>
<dbReference type="EMBL" id="CM012455">
    <property type="protein sequence ID" value="RVE59966.1"/>
    <property type="molecule type" value="Genomic_DNA"/>
</dbReference>
<evidence type="ECO:0000313" key="2">
    <source>
        <dbReference type="EMBL" id="RVE59966.1"/>
    </source>
</evidence>